<protein>
    <submittedName>
        <fullName evidence="5">DNA primase TraC</fullName>
    </submittedName>
</protein>
<dbReference type="InterPro" id="IPR043764">
    <property type="entry name" value="DUF5710"/>
</dbReference>
<feature type="region of interest" description="Disordered" evidence="1">
    <location>
        <begin position="382"/>
        <end position="433"/>
    </location>
</feature>
<name>C3M8E3_HAMD5</name>
<dbReference type="Pfam" id="PF13362">
    <property type="entry name" value="Toprim_3"/>
    <property type="match status" value="1"/>
</dbReference>
<dbReference type="AlphaFoldDB" id="C3M8E3"/>
<feature type="compositionally biased region" description="Polar residues" evidence="1">
    <location>
        <begin position="583"/>
        <end position="594"/>
    </location>
</feature>
<sequence>MMATEKTWLVIPYDELSLAKEAAKKLPQGENALGFDKDLKLWFAKPGANLSALQRWLPDPMSQAPTKRDPRDEFAQVLIEAGFELDGPPEMDGQLHRVKTSEDKSGQKTGAYTGYLDGTPAGWYQNHRLHSDPIKWKSSLSSSSVHKPAQHHLRALAAQKKQTREAEQARKHQHHAFRVRQLFALLPQAEASHPYLRRKGIPLTQGIKQDRQDRQGRLVIPLRNAEGDIRTIQRIDKTGFKSLKKGAQKTGGFFVVGGTVKAGQPLLYAEGYATAASIAQATGLPVVMTVDAGNMPKVAQSLAQRYPDHAHFFLADDDRKNATNKGVQKAQEAAELTQGTVIVPVFTEAEIKQNLTDFNDVQQSQGIKAVTSQIAPYLESEVKKSAPQVNPAPPVENNESVVRPTSQTPIQNEQAPQVERQVERPDKKEPSHVENRIEIEPILSEKAEKGPQVTPINIDTLMQNITHRYENGTVVYFHQGERAFVDHGQQITMASPQASQNNTMVLAALWVAKQHYHGKIEFTGSDAFKQKAIDLIAEHRLEVVLKNSQQQHQLERAMQRLHQDKEAKSTEPAQTEALVANRETVTPKKTSSTAPPEPSMEVPLIGKLLEHRAAPYQFKAEKGMSYFVRMRTKEGEKVIWGKELEGALNDSGMKTGELITLRCLGKKPLTLNIPIKDAQGNLVRWEKKEGHRTQWEIASAIDPRLLVADEKDAFLPSALMAYDRATFNKIQQAVLTKTGMTVPLPSHQSDGLWVQPDGKGTTKTGHPDRGVLPTTHPDSGKTVMTAHSPEGKMRLHLVQGQGDSVQGMVWHQGAYRHALGVLCQKASGAPYLRLNVVDEGGVRPMGYGHALNQGDGLSKTNRFVFRLEGEKDPVIAQMEKPEKKTVEFNKKWGFKAPYPPMTKSPEENNLLRVKETPKPDQQDPPSPAP</sequence>
<dbReference type="Proteomes" id="UP000002334">
    <property type="component" value="Plasmid pHD5AT"/>
</dbReference>
<dbReference type="eggNOG" id="COG4643">
    <property type="taxonomic scope" value="Bacteria"/>
</dbReference>
<dbReference type="GeneID" id="66261868"/>
<geneLocation type="plasmid" evidence="5 6">
    <name>pHD5AT</name>
</geneLocation>
<dbReference type="Pfam" id="PF18821">
    <property type="entry name" value="LPD7"/>
    <property type="match status" value="1"/>
</dbReference>
<dbReference type="KEGG" id="hde:HDEF_p0037"/>
<feature type="domain" description="Large polyvalent protein-associated" evidence="3">
    <location>
        <begin position="464"/>
        <end position="557"/>
    </location>
</feature>
<feature type="region of interest" description="Disordered" evidence="1">
    <location>
        <begin position="559"/>
        <end position="600"/>
    </location>
</feature>
<dbReference type="CDD" id="cd01029">
    <property type="entry name" value="TOPRIM_primases"/>
    <property type="match status" value="1"/>
</dbReference>
<feature type="region of interest" description="Disordered" evidence="1">
    <location>
        <begin position="747"/>
        <end position="782"/>
    </location>
</feature>
<dbReference type="HOGENOM" id="CLU_002548_0_0_6"/>
<feature type="domain" description="DUF5710" evidence="4">
    <location>
        <begin position="6"/>
        <end position="58"/>
    </location>
</feature>
<dbReference type="InterPro" id="IPR006171">
    <property type="entry name" value="TOPRIM_dom"/>
</dbReference>
<organism evidence="5 6">
    <name type="scientific">Hamiltonella defensa subsp. Acyrthosiphon pisum (strain 5AT)</name>
    <dbReference type="NCBI Taxonomy" id="572265"/>
    <lineage>
        <taxon>Bacteria</taxon>
        <taxon>Pseudomonadati</taxon>
        <taxon>Pseudomonadota</taxon>
        <taxon>Gammaproteobacteria</taxon>
        <taxon>Enterobacterales</taxon>
        <taxon>Enterobacteriaceae</taxon>
        <taxon>aphid secondary symbionts</taxon>
        <taxon>Candidatus Williamhamiltonella</taxon>
    </lineage>
</organism>
<gene>
    <name evidence="5" type="primary">traC</name>
    <name evidence="5" type="ordered locus">HDEF_p0037</name>
</gene>
<evidence type="ECO:0000259" key="4">
    <source>
        <dbReference type="Pfam" id="PF18974"/>
    </source>
</evidence>
<dbReference type="Pfam" id="PF18974">
    <property type="entry name" value="DUF5710"/>
    <property type="match status" value="1"/>
</dbReference>
<dbReference type="InterPro" id="IPR034154">
    <property type="entry name" value="TOPRIM_DnaG/twinkle"/>
</dbReference>
<keyword evidence="6" id="KW-1185">Reference proteome</keyword>
<feature type="region of interest" description="Disordered" evidence="1">
    <location>
        <begin position="891"/>
        <end position="929"/>
    </location>
</feature>
<evidence type="ECO:0000259" key="2">
    <source>
        <dbReference type="Pfam" id="PF13362"/>
    </source>
</evidence>
<feature type="compositionally biased region" description="Basic and acidic residues" evidence="1">
    <location>
        <begin position="559"/>
        <end position="569"/>
    </location>
</feature>
<keyword evidence="5" id="KW-0614">Plasmid</keyword>
<feature type="domain" description="Toprim" evidence="2">
    <location>
        <begin position="268"/>
        <end position="367"/>
    </location>
</feature>
<feature type="compositionally biased region" description="Basic and acidic residues" evidence="1">
    <location>
        <begin position="420"/>
        <end position="433"/>
    </location>
</feature>
<dbReference type="RefSeq" id="WP_015873086.1">
    <property type="nucleotide sequence ID" value="NC_012752.1"/>
</dbReference>
<evidence type="ECO:0000256" key="1">
    <source>
        <dbReference type="SAM" id="MobiDB-lite"/>
    </source>
</evidence>
<reference evidence="5 6" key="1">
    <citation type="journal article" date="2009" name="Proc. Natl. Acad. Sci. U.S.A.">
        <title>Hamiltonella defensa, genome evolution of protective bacterial endosymbiont from pathogenic ancestors.</title>
        <authorList>
            <person name="Degnan P.H."/>
            <person name="Yu Y."/>
            <person name="Sisneros N."/>
            <person name="Wing R.A."/>
            <person name="Moran N.A."/>
        </authorList>
    </citation>
    <scope>NUCLEOTIDE SEQUENCE [LARGE SCALE GENOMIC DNA]</scope>
    <source>
        <strain evidence="6">5AT</strain>
    </source>
</reference>
<evidence type="ECO:0000313" key="5">
    <source>
        <dbReference type="EMBL" id="ACQ68914.1"/>
    </source>
</evidence>
<proteinExistence type="predicted"/>
<dbReference type="EMBL" id="CP001278">
    <property type="protein sequence ID" value="ACQ68914.1"/>
    <property type="molecule type" value="Genomic_DNA"/>
</dbReference>
<feature type="compositionally biased region" description="Basic and acidic residues" evidence="1">
    <location>
        <begin position="912"/>
        <end position="921"/>
    </location>
</feature>
<dbReference type="InterPro" id="IPR040677">
    <property type="entry name" value="LPD7"/>
</dbReference>
<evidence type="ECO:0000259" key="3">
    <source>
        <dbReference type="Pfam" id="PF18821"/>
    </source>
</evidence>
<feature type="compositionally biased region" description="Polar residues" evidence="1">
    <location>
        <begin position="397"/>
        <end position="415"/>
    </location>
</feature>
<accession>C3M8E3</accession>
<evidence type="ECO:0000313" key="6">
    <source>
        <dbReference type="Proteomes" id="UP000002334"/>
    </source>
</evidence>